<name>E0SSJ1_IGNAA</name>
<dbReference type="HOGENOM" id="CLU_158484_9_2_2"/>
<organism evidence="2 3">
    <name type="scientific">Ignisphaera aggregans (strain DSM 17230 / JCM 13409 / AQ1.S1)</name>
    <dbReference type="NCBI Taxonomy" id="583356"/>
    <lineage>
        <taxon>Archaea</taxon>
        <taxon>Thermoproteota</taxon>
        <taxon>Thermoprotei</taxon>
        <taxon>Desulfurococcales</taxon>
        <taxon>Desulfurococcaceae</taxon>
        <taxon>Ignisphaera</taxon>
    </lineage>
</organism>
<dbReference type="AlphaFoldDB" id="E0SSJ1"/>
<accession>E0SSJ1</accession>
<keyword evidence="3" id="KW-1185">Reference proteome</keyword>
<dbReference type="PANTHER" id="PTHR34860">
    <property type="entry name" value="REPRESSOR-LIKE PROTEIN SSO7C3"/>
    <property type="match status" value="1"/>
</dbReference>
<dbReference type="Pfam" id="PF04014">
    <property type="entry name" value="MazE_antitoxin"/>
    <property type="match status" value="1"/>
</dbReference>
<dbReference type="EMBL" id="CP002098">
    <property type="protein sequence ID" value="ADM27463.1"/>
    <property type="molecule type" value="Genomic_DNA"/>
</dbReference>
<dbReference type="STRING" id="583356.Igag_0629"/>
<dbReference type="InterPro" id="IPR037914">
    <property type="entry name" value="SpoVT-AbrB_sf"/>
</dbReference>
<evidence type="ECO:0000313" key="2">
    <source>
        <dbReference type="EMBL" id="ADM27463.1"/>
    </source>
</evidence>
<sequence>MNIVKVYKKGIIVLPKSIMERVGIEEGMLLEVTVEDDRIILKPLDLWHRVWGCNRGRGSAEEAELELDLEEEEFWSRRELEK</sequence>
<dbReference type="NCBIfam" id="TIGR01439">
    <property type="entry name" value="lp_hng_hel_AbrB"/>
    <property type="match status" value="1"/>
</dbReference>
<dbReference type="InterPro" id="IPR052975">
    <property type="entry name" value="Repressor-like_regulatory"/>
</dbReference>
<evidence type="ECO:0000313" key="3">
    <source>
        <dbReference type="Proteomes" id="UP000001304"/>
    </source>
</evidence>
<dbReference type="SUPFAM" id="SSF89447">
    <property type="entry name" value="AbrB/MazE/MraZ-like"/>
    <property type="match status" value="1"/>
</dbReference>
<feature type="domain" description="SpoVT-AbrB" evidence="1">
    <location>
        <begin position="4"/>
        <end position="48"/>
    </location>
</feature>
<dbReference type="GO" id="GO:0003677">
    <property type="term" value="F:DNA binding"/>
    <property type="evidence" value="ECO:0007669"/>
    <property type="project" value="InterPro"/>
</dbReference>
<evidence type="ECO:0000259" key="1">
    <source>
        <dbReference type="SMART" id="SM00966"/>
    </source>
</evidence>
<protein>
    <submittedName>
        <fullName evidence="2">Transcriptional regulator, AbrB family</fullName>
    </submittedName>
</protein>
<reference evidence="2 3" key="1">
    <citation type="journal article" date="2010" name="Stand. Genomic Sci.">
        <title>Complete genome sequence of Ignisphaera aggregans type strain (AQ1.S1).</title>
        <authorList>
            <person name="Goker M."/>
            <person name="Held B."/>
            <person name="Lapidus A."/>
            <person name="Nolan M."/>
            <person name="Spring S."/>
            <person name="Yasawong M."/>
            <person name="Lucas S."/>
            <person name="Glavina Del Rio T."/>
            <person name="Tice H."/>
            <person name="Cheng J.F."/>
            <person name="Goodwin L."/>
            <person name="Tapia R."/>
            <person name="Pitluck S."/>
            <person name="Liolios K."/>
            <person name="Ivanova N."/>
            <person name="Mavromatis K."/>
            <person name="Mikhailova N."/>
            <person name="Pati A."/>
            <person name="Chen A."/>
            <person name="Palaniappan K."/>
            <person name="Brambilla E."/>
            <person name="Land M."/>
            <person name="Hauser L."/>
            <person name="Chang Y.J."/>
            <person name="Jeffries C.D."/>
            <person name="Brettin T."/>
            <person name="Detter J.C."/>
            <person name="Han C."/>
            <person name="Rohde M."/>
            <person name="Sikorski J."/>
            <person name="Woyke T."/>
            <person name="Bristow J."/>
            <person name="Eisen J.A."/>
            <person name="Markowitz V."/>
            <person name="Hugenholtz P."/>
            <person name="Kyrpides N.C."/>
            <person name="Klenk H.P."/>
        </authorList>
    </citation>
    <scope>NUCLEOTIDE SEQUENCE [LARGE SCALE GENOMIC DNA]</scope>
    <source>
        <strain evidence="3">DSM 17230 / JCM 13409 / AQ1.S1</strain>
    </source>
</reference>
<dbReference type="Proteomes" id="UP000001304">
    <property type="component" value="Chromosome"/>
</dbReference>
<dbReference type="BioCyc" id="IAGG583356:GHAH-629-MONOMER"/>
<dbReference type="SMART" id="SM00966">
    <property type="entry name" value="SpoVT_AbrB"/>
    <property type="match status" value="1"/>
</dbReference>
<dbReference type="InterPro" id="IPR007159">
    <property type="entry name" value="SpoVT-AbrB_dom"/>
</dbReference>
<dbReference type="Gene3D" id="2.10.260.10">
    <property type="match status" value="1"/>
</dbReference>
<gene>
    <name evidence="2" type="ordered locus">Igag_0629</name>
</gene>
<proteinExistence type="predicted"/>
<dbReference type="KEGG" id="iag:Igag_0629"/>
<dbReference type="PANTHER" id="PTHR34860:SF7">
    <property type="entry name" value="TRANSCRIPTION REGULATOR, SPOVT_ABRB FAMILY"/>
    <property type="match status" value="1"/>
</dbReference>